<dbReference type="InterPro" id="IPR049942">
    <property type="entry name" value="DML1/Misato"/>
</dbReference>
<dbReference type="AlphaFoldDB" id="A0A2G5I4R7"/>
<dbReference type="GO" id="GO:0007005">
    <property type="term" value="P:mitochondrion organization"/>
    <property type="evidence" value="ECO:0007669"/>
    <property type="project" value="InterPro"/>
</dbReference>
<dbReference type="Pfam" id="PF10644">
    <property type="entry name" value="Misat_Tub_SegII"/>
    <property type="match status" value="1"/>
</dbReference>
<dbReference type="InterPro" id="IPR029209">
    <property type="entry name" value="DML1/Misato_tubulin"/>
</dbReference>
<evidence type="ECO:0000256" key="4">
    <source>
        <dbReference type="ARBA" id="ARBA00023128"/>
    </source>
</evidence>
<name>A0A2G5I4R7_CERBT</name>
<evidence type="ECO:0000313" key="10">
    <source>
        <dbReference type="Proteomes" id="UP000230605"/>
    </source>
</evidence>
<dbReference type="PANTHER" id="PTHR13391:SF0">
    <property type="entry name" value="PROTEIN MISATO HOMOLOG 1"/>
    <property type="match status" value="1"/>
</dbReference>
<evidence type="ECO:0000256" key="1">
    <source>
        <dbReference type="ARBA" id="ARBA00003757"/>
    </source>
</evidence>
<evidence type="ECO:0000256" key="3">
    <source>
        <dbReference type="ARBA" id="ARBA00008507"/>
    </source>
</evidence>
<dbReference type="Proteomes" id="UP001302367">
    <property type="component" value="Chromosome 3"/>
</dbReference>
<feature type="domain" description="DML1/Misato tubulin" evidence="7">
    <location>
        <begin position="120"/>
        <end position="304"/>
    </location>
</feature>
<feature type="domain" description="Misato Segment II tubulin-like" evidence="6">
    <location>
        <begin position="2"/>
        <end position="115"/>
    </location>
</feature>
<comment type="subcellular location">
    <subcellularLocation>
        <location evidence="2">Mitochondrion</location>
    </subcellularLocation>
</comment>
<dbReference type="EMBL" id="CP134186">
    <property type="protein sequence ID" value="WPA99832.1"/>
    <property type="molecule type" value="Genomic_DNA"/>
</dbReference>
<keyword evidence="11" id="KW-1185">Reference proteome</keyword>
<evidence type="ECO:0000313" key="8">
    <source>
        <dbReference type="EMBL" id="PIA99741.1"/>
    </source>
</evidence>
<accession>A0A2G5I4R7</accession>
<evidence type="ECO:0000259" key="7">
    <source>
        <dbReference type="Pfam" id="PF14881"/>
    </source>
</evidence>
<keyword evidence="4" id="KW-0496">Mitochondrion</keyword>
<dbReference type="Pfam" id="PF14881">
    <property type="entry name" value="Tubulin_3"/>
    <property type="match status" value="1"/>
</dbReference>
<evidence type="ECO:0000313" key="11">
    <source>
        <dbReference type="Proteomes" id="UP001302367"/>
    </source>
</evidence>
<dbReference type="Gene3D" id="3.40.50.1440">
    <property type="entry name" value="Tubulin/FtsZ, GTPase domain"/>
    <property type="match status" value="1"/>
</dbReference>
<dbReference type="SUPFAM" id="SSF52490">
    <property type="entry name" value="Tubulin nucleotide-binding domain-like"/>
    <property type="match status" value="1"/>
</dbReference>
<dbReference type="InterPro" id="IPR036525">
    <property type="entry name" value="Tubulin/FtsZ_GTPase_sf"/>
</dbReference>
<sequence>MHEILTLQFGQQANYLGTHYWNTQESYFTYAGENESPVDHDVSFRPGIGADGGETYTPRTVIYDLKGAFGTLRRENALYELQQQENPASDGQWSGRTDSLRLPPITPSPYQVALDAGLEPPTLSTESVRFWSDYNRVFYHPRSIIQLNEYELNSSLMPFEQWSTGEDLFSALDREHDLLDRDLRPFLEECDQLQGIQVFSGTDNAWGGFASKYLERINDELGKGCRWMFGLSDTQRTARDRQGQQLANTAQSLYALDSSASLHIPVQNVPSWLPDYVSLDAASPWSTSALQAAAIESVTLPTRLQLTQSGRATFDTFETTLNGDGNRRIAAFSFSAKIDTGVNGHDSATHGDTRMTNGTTADEEDHAKEEDQLDVELFPHFSLPNRSDRSRRPPRRPHVFSRVSSLRGAWLSAADEDYNDPEVRRRQANGPRSSTHRTSLCFPMLTSFPTVLRFPGEPQALAVQTSLYTFTDISNCLRTIGSVARRMPSIDEREALYDGLSAMADEYEEGWMSDSDEDED</sequence>
<organism evidence="8 10">
    <name type="scientific">Cercospora beticola</name>
    <name type="common">Sugarbeet leaf spot fungus</name>
    <dbReference type="NCBI Taxonomy" id="122368"/>
    <lineage>
        <taxon>Eukaryota</taxon>
        <taxon>Fungi</taxon>
        <taxon>Dikarya</taxon>
        <taxon>Ascomycota</taxon>
        <taxon>Pezizomycotina</taxon>
        <taxon>Dothideomycetes</taxon>
        <taxon>Dothideomycetidae</taxon>
        <taxon>Mycosphaerellales</taxon>
        <taxon>Mycosphaerellaceae</taxon>
        <taxon>Cercospora</taxon>
    </lineage>
</organism>
<proteinExistence type="inferred from homology"/>
<evidence type="ECO:0000256" key="2">
    <source>
        <dbReference type="ARBA" id="ARBA00004173"/>
    </source>
</evidence>
<reference evidence="9 11" key="2">
    <citation type="submission" date="2023-09" db="EMBL/GenBank/DDBJ databases">
        <title>Complete-Gapless Cercospora beticola genome.</title>
        <authorList>
            <person name="Wyatt N.A."/>
            <person name="Spanner R.E."/>
            <person name="Bolton M.D."/>
        </authorList>
    </citation>
    <scope>NUCLEOTIDE SEQUENCE [LARGE SCALE GENOMIC DNA]</scope>
    <source>
        <strain evidence="9">Cb09-40</strain>
    </source>
</reference>
<evidence type="ECO:0000256" key="5">
    <source>
        <dbReference type="SAM" id="MobiDB-lite"/>
    </source>
</evidence>
<dbReference type="GO" id="GO:0005739">
    <property type="term" value="C:mitochondrion"/>
    <property type="evidence" value="ECO:0007669"/>
    <property type="project" value="UniProtKB-SubCell"/>
</dbReference>
<evidence type="ECO:0000259" key="6">
    <source>
        <dbReference type="Pfam" id="PF10644"/>
    </source>
</evidence>
<dbReference type="InterPro" id="IPR019605">
    <property type="entry name" value="Misato_II_tubulin-like"/>
</dbReference>
<dbReference type="Proteomes" id="UP000230605">
    <property type="component" value="Chromosome 3"/>
</dbReference>
<protein>
    <submittedName>
        <fullName evidence="8">Protein DML1</fullName>
    </submittedName>
</protein>
<dbReference type="EMBL" id="LKMD01000101">
    <property type="protein sequence ID" value="PIA99741.1"/>
    <property type="molecule type" value="Genomic_DNA"/>
</dbReference>
<comment type="function">
    <text evidence="1">Involved in the partitioning of the mitochondrial organelle and mitochondrial DNA (mtDNA) inheritance.</text>
</comment>
<dbReference type="OrthoDB" id="271881at2759"/>
<gene>
    <name evidence="8" type="ORF">CB0940_02687</name>
    <name evidence="9" type="ORF">RHO25_004452</name>
</gene>
<feature type="region of interest" description="Disordered" evidence="5">
    <location>
        <begin position="341"/>
        <end position="399"/>
    </location>
</feature>
<dbReference type="PANTHER" id="PTHR13391">
    <property type="entry name" value="MITOCHONDRIAL DISTRIBUTION REGULATOR MISATO"/>
    <property type="match status" value="1"/>
</dbReference>
<reference evidence="8 10" key="1">
    <citation type="submission" date="2015-10" db="EMBL/GenBank/DDBJ databases">
        <title>The cercosporin biosynthetic gene cluster was horizontally transferred to several fungal lineages and shown to be expanded in Cercospora beticola based on microsynteny with recipient genomes.</title>
        <authorList>
            <person name="De Jonge R."/>
            <person name="Ebert M.K."/>
            <person name="Suttle J.C."/>
            <person name="Jurick Ii W.M."/>
            <person name="Secor G.A."/>
            <person name="Thomma B.P."/>
            <person name="Van De Peer Y."/>
            <person name="Bolton M.D."/>
        </authorList>
    </citation>
    <scope>NUCLEOTIDE SEQUENCE [LARGE SCALE GENOMIC DNA]</scope>
    <source>
        <strain evidence="8 10">09-40</strain>
    </source>
</reference>
<evidence type="ECO:0000313" key="9">
    <source>
        <dbReference type="EMBL" id="WPA99832.1"/>
    </source>
</evidence>
<comment type="similarity">
    <text evidence="3">Belongs to the misato family.</text>
</comment>